<organism evidence="1 2">
    <name type="scientific">Sphingomonas sanxanigenens</name>
    <dbReference type="NCBI Taxonomy" id="397260"/>
    <lineage>
        <taxon>Bacteria</taxon>
        <taxon>Pseudomonadati</taxon>
        <taxon>Pseudomonadota</taxon>
        <taxon>Alphaproteobacteria</taxon>
        <taxon>Sphingomonadales</taxon>
        <taxon>Sphingomonadaceae</taxon>
        <taxon>Sphingomonas</taxon>
    </lineage>
</organism>
<dbReference type="AlphaFoldDB" id="A0A2W5A7E2"/>
<sequence>MLMTNTISPTAERLRTDALCNTASPADAASALMSAAAAILSARFEPPVICALLDAAMREALALDNPVGRA</sequence>
<accession>A0A2W5A7E2</accession>
<evidence type="ECO:0000313" key="2">
    <source>
        <dbReference type="Proteomes" id="UP000249066"/>
    </source>
</evidence>
<proteinExistence type="predicted"/>
<evidence type="ECO:0000313" key="1">
    <source>
        <dbReference type="EMBL" id="PZO88399.1"/>
    </source>
</evidence>
<gene>
    <name evidence="1" type="ORF">DI623_12790</name>
</gene>
<protein>
    <submittedName>
        <fullName evidence="1">Uncharacterized protein</fullName>
    </submittedName>
</protein>
<reference evidence="1 2" key="1">
    <citation type="submission" date="2017-08" db="EMBL/GenBank/DDBJ databases">
        <title>Infants hospitalized years apart are colonized by the same room-sourced microbial strains.</title>
        <authorList>
            <person name="Brooks B."/>
            <person name="Olm M.R."/>
            <person name="Firek B.A."/>
            <person name="Baker R."/>
            <person name="Thomas B.C."/>
            <person name="Morowitz M.J."/>
            <person name="Banfield J.F."/>
        </authorList>
    </citation>
    <scope>NUCLEOTIDE SEQUENCE [LARGE SCALE GENOMIC DNA]</scope>
    <source>
        <strain evidence="1">S2_018_000_R2_101</strain>
    </source>
</reference>
<dbReference type="EMBL" id="QFNN01000092">
    <property type="protein sequence ID" value="PZO88399.1"/>
    <property type="molecule type" value="Genomic_DNA"/>
</dbReference>
<name>A0A2W5A7E2_9SPHN</name>
<dbReference type="Proteomes" id="UP000249066">
    <property type="component" value="Unassembled WGS sequence"/>
</dbReference>
<comment type="caution">
    <text evidence="1">The sequence shown here is derived from an EMBL/GenBank/DDBJ whole genome shotgun (WGS) entry which is preliminary data.</text>
</comment>